<dbReference type="InterPro" id="IPR029410">
    <property type="entry name" value="CAP_assoc"/>
</dbReference>
<dbReference type="RefSeq" id="WP_028789381.1">
    <property type="nucleotide sequence ID" value="NZ_JPVT01000131.1"/>
</dbReference>
<protein>
    <recommendedName>
        <fullName evidence="1">CAP-associated domain-containing protein</fullName>
    </recommendedName>
</protein>
<dbReference type="Proteomes" id="UP000029381">
    <property type="component" value="Unassembled WGS sequence"/>
</dbReference>
<evidence type="ECO:0000313" key="2">
    <source>
        <dbReference type="EMBL" id="KFN90782.1"/>
    </source>
</evidence>
<reference evidence="2 3" key="1">
    <citation type="submission" date="2014-08" db="EMBL/GenBank/DDBJ databases">
        <title>Genome sequence of Tetragenococcus muriaticus.</title>
        <authorList>
            <person name="Chuea-nongthon C."/>
            <person name="Rodtong S."/>
            <person name="Yongsawatdigul J."/>
            <person name="Steele J.L."/>
            <person name="Liu X.-y."/>
            <person name="Speers J."/>
            <person name="Glasner J.D."/>
            <person name="Neeno-Eckwall E.C."/>
        </authorList>
    </citation>
    <scope>NUCLEOTIDE SEQUENCE [LARGE SCALE GENOMIC DNA]</scope>
    <source>
        <strain evidence="2 3">3MR10-3</strain>
    </source>
</reference>
<sequence>MKKRGILFVGLLLLFLLFLYMQPVWFQKNAAEDTQDQNINREPPATNLSYEPIPTSGFADWIGQDLDEFEKTYGRPEESMASGFSFTIHRYLVEDEFLEINTEDEVIKSIKYLGGENEQIEPFNFGMTMDELAEITMIYPNFTIEQDEKTIDLELEEEDMNYRPLIAFDNDSFAILFFDQNQESQLYAIDYLDEETLLKLAPYPIANEESPKYNQETDHHWEEIDQFKNQQTMELIQILREKDEQSMFSIDPNLQNASEDVLQFFSQNKEDVLTTERLQELQRFKQDEPGAFTLNDTEMDVLLQEIEDPLVSGHLELPVYDPSFSVLSWYSTPLLHEQMMSDEASSLAVAFSKEDVLILWREMEQAEESNSY</sequence>
<keyword evidence="3" id="KW-1185">Reference proteome</keyword>
<dbReference type="AlphaFoldDB" id="A0A091C3W5"/>
<comment type="caution">
    <text evidence="2">The sequence shown here is derived from an EMBL/GenBank/DDBJ whole genome shotgun (WGS) entry which is preliminary data.</text>
</comment>
<feature type="domain" description="CAP-associated" evidence="1">
    <location>
        <begin position="62"/>
        <end position="203"/>
    </location>
</feature>
<evidence type="ECO:0000313" key="3">
    <source>
        <dbReference type="Proteomes" id="UP000029381"/>
    </source>
</evidence>
<dbReference type="EMBL" id="JPVT01000131">
    <property type="protein sequence ID" value="KFN90782.1"/>
    <property type="molecule type" value="Genomic_DNA"/>
</dbReference>
<name>A0A091C3W5_9ENTE</name>
<proteinExistence type="predicted"/>
<dbReference type="PATRIC" id="fig|1302648.3.peg.1299"/>
<gene>
    <name evidence="2" type="ORF">TMU3MR103_1332</name>
</gene>
<evidence type="ECO:0000259" key="1">
    <source>
        <dbReference type="Pfam" id="PF14504"/>
    </source>
</evidence>
<accession>A0A091C3W5</accession>
<dbReference type="Pfam" id="PF14504">
    <property type="entry name" value="CAP_assoc_N"/>
    <property type="match status" value="1"/>
</dbReference>
<dbReference type="InterPro" id="IPR035940">
    <property type="entry name" value="CAP_sf"/>
</dbReference>
<dbReference type="Gene3D" id="3.40.33.10">
    <property type="entry name" value="CAP"/>
    <property type="match status" value="1"/>
</dbReference>
<organism evidence="2 3">
    <name type="scientific">Tetragenococcus muriaticus 3MR10-3</name>
    <dbReference type="NCBI Taxonomy" id="1302648"/>
    <lineage>
        <taxon>Bacteria</taxon>
        <taxon>Bacillati</taxon>
        <taxon>Bacillota</taxon>
        <taxon>Bacilli</taxon>
        <taxon>Lactobacillales</taxon>
        <taxon>Enterococcaceae</taxon>
        <taxon>Tetragenococcus</taxon>
    </lineage>
</organism>